<dbReference type="InterPro" id="IPR058009">
    <property type="entry name" value="TTP_Phage_16"/>
</dbReference>
<keyword evidence="2" id="KW-1185">Reference proteome</keyword>
<reference evidence="1 2" key="1">
    <citation type="submission" date="2019-03" db="EMBL/GenBank/DDBJ databases">
        <title>Draft genome sequences of novel Actinobacteria.</title>
        <authorList>
            <person name="Sahin N."/>
            <person name="Ay H."/>
            <person name="Saygin H."/>
        </authorList>
    </citation>
    <scope>NUCLEOTIDE SEQUENCE [LARGE SCALE GENOMIC DNA]</scope>
    <source>
        <strain evidence="1 2">5K138</strain>
    </source>
</reference>
<proteinExistence type="predicted"/>
<accession>A0A4R5CWB8</accession>
<dbReference type="AlphaFoldDB" id="A0A4R5CWB8"/>
<dbReference type="Pfam" id="PF25595">
    <property type="entry name" value="Phage_TTP_16"/>
    <property type="match status" value="1"/>
</dbReference>
<evidence type="ECO:0000313" key="1">
    <source>
        <dbReference type="EMBL" id="TDE02834.1"/>
    </source>
</evidence>
<dbReference type="RefSeq" id="WP_131898275.1">
    <property type="nucleotide sequence ID" value="NZ_SMKZ01000034.1"/>
</dbReference>
<organism evidence="1 2">
    <name type="scientific">Jiangella asiatica</name>
    <dbReference type="NCBI Taxonomy" id="2530372"/>
    <lineage>
        <taxon>Bacteria</taxon>
        <taxon>Bacillati</taxon>
        <taxon>Actinomycetota</taxon>
        <taxon>Actinomycetes</taxon>
        <taxon>Jiangellales</taxon>
        <taxon>Jiangellaceae</taxon>
        <taxon>Jiangella</taxon>
    </lineage>
</organism>
<sequence length="170" mass="18151">MADIPATPADGNVSVIVVDTIADPTAPTVTELTDPTVVDISCYLTSDGYTPSLDEQVIADERLCSTQIFEQPGRFTRSLDTIYIDNTNAPNEATDNAAKDTLVPGSTHFLVTRRGIKFDTAYAADQKVVVTPIKCGQYNELTPEANSVLKTAQKQFITGPTVEGTVVAAP</sequence>
<evidence type="ECO:0000313" key="2">
    <source>
        <dbReference type="Proteomes" id="UP000294739"/>
    </source>
</evidence>
<name>A0A4R5CWB8_9ACTN</name>
<dbReference type="OrthoDB" id="4940083at2"/>
<dbReference type="EMBL" id="SMKZ01000034">
    <property type="protein sequence ID" value="TDE02834.1"/>
    <property type="molecule type" value="Genomic_DNA"/>
</dbReference>
<dbReference type="InParanoid" id="A0A4R5CWB8"/>
<gene>
    <name evidence="1" type="ORF">E1269_21320</name>
</gene>
<comment type="caution">
    <text evidence="1">The sequence shown here is derived from an EMBL/GenBank/DDBJ whole genome shotgun (WGS) entry which is preliminary data.</text>
</comment>
<dbReference type="Proteomes" id="UP000294739">
    <property type="component" value="Unassembled WGS sequence"/>
</dbReference>
<protein>
    <submittedName>
        <fullName evidence="1">Uncharacterized protein</fullName>
    </submittedName>
</protein>